<dbReference type="PRINTS" id="PR00420">
    <property type="entry name" value="RNGMNOXGNASE"/>
</dbReference>
<comment type="caution">
    <text evidence="2">The sequence shown here is derived from an EMBL/GenBank/DDBJ whole genome shotgun (WGS) entry which is preliminary data.</text>
</comment>
<organism evidence="2 3">
    <name type="scientific">Nakamurella endophytica</name>
    <dbReference type="NCBI Taxonomy" id="1748367"/>
    <lineage>
        <taxon>Bacteria</taxon>
        <taxon>Bacillati</taxon>
        <taxon>Actinomycetota</taxon>
        <taxon>Actinomycetes</taxon>
        <taxon>Nakamurellales</taxon>
        <taxon>Nakamurellaceae</taxon>
        <taxon>Nakamurella</taxon>
    </lineage>
</organism>
<dbReference type="InterPro" id="IPR011777">
    <property type="entry name" value="Geranylgeranyl_Rdtase_fam"/>
</dbReference>
<dbReference type="RefSeq" id="WP_188940448.1">
    <property type="nucleotide sequence ID" value="NZ_BMNA01000002.1"/>
</dbReference>
<dbReference type="GO" id="GO:0016628">
    <property type="term" value="F:oxidoreductase activity, acting on the CH-CH group of donors, NAD or NADP as acceptor"/>
    <property type="evidence" value="ECO:0007669"/>
    <property type="project" value="InterPro"/>
</dbReference>
<proteinExistence type="predicted"/>
<dbReference type="Pfam" id="PF01494">
    <property type="entry name" value="FAD_binding_3"/>
    <property type="match status" value="1"/>
</dbReference>
<dbReference type="InterPro" id="IPR050407">
    <property type="entry name" value="Geranylgeranyl_reductase"/>
</dbReference>
<name>A0A917SRI2_9ACTN</name>
<keyword evidence="3" id="KW-1185">Reference proteome</keyword>
<dbReference type="PANTHER" id="PTHR42685:SF22">
    <property type="entry name" value="CONDITIONED MEDIUM FACTOR RECEPTOR 1"/>
    <property type="match status" value="1"/>
</dbReference>
<evidence type="ECO:0000313" key="2">
    <source>
        <dbReference type="EMBL" id="GGL92666.1"/>
    </source>
</evidence>
<accession>A0A917SRI2</accession>
<dbReference type="GO" id="GO:0071949">
    <property type="term" value="F:FAD binding"/>
    <property type="evidence" value="ECO:0007669"/>
    <property type="project" value="InterPro"/>
</dbReference>
<dbReference type="InterPro" id="IPR036188">
    <property type="entry name" value="FAD/NAD-bd_sf"/>
</dbReference>
<reference evidence="2" key="1">
    <citation type="journal article" date="2014" name="Int. J. Syst. Evol. Microbiol.">
        <title>Complete genome sequence of Corynebacterium casei LMG S-19264T (=DSM 44701T), isolated from a smear-ripened cheese.</title>
        <authorList>
            <consortium name="US DOE Joint Genome Institute (JGI-PGF)"/>
            <person name="Walter F."/>
            <person name="Albersmeier A."/>
            <person name="Kalinowski J."/>
            <person name="Ruckert C."/>
        </authorList>
    </citation>
    <scope>NUCLEOTIDE SEQUENCE</scope>
    <source>
        <strain evidence="2">CGMCC 4.7308</strain>
    </source>
</reference>
<gene>
    <name evidence="2" type="ORF">GCM10011594_10510</name>
</gene>
<dbReference type="PANTHER" id="PTHR42685">
    <property type="entry name" value="GERANYLGERANYL DIPHOSPHATE REDUCTASE"/>
    <property type="match status" value="1"/>
</dbReference>
<dbReference type="Gene3D" id="3.50.50.60">
    <property type="entry name" value="FAD/NAD(P)-binding domain"/>
    <property type="match status" value="1"/>
</dbReference>
<sequence length="381" mass="39781">MQESAAEGVWDVVVVGAGPAGCAAAAAAVTARPGARVLLLDRAGFPRDKVCGDGVADEVFDVLAGVGFDVAALTAGFPPVHRLQLTSPGGAVAGGRLGRPAHVVPRQVLDARLVADVLGRGIPLRRHRVRSLEVSGDGVLVDGSLRARVVIGADGAESVVRRLAGVPANRPDQVAVAIRGYAPVPADRRDVQVITMSRRRWPAYAWSFPLGDGRANVGYGHLLHGPPVGRADLLAELDRLLPGAADGITDVRGHRLPLSTGRPAVREGRVLLAGDAQSLINPLTGEGIYYAVLSGVLAGRAAVHGPAAGRLYRRSVRSALSRHLRHTDVAAALGRRPWVIDAGVAAAARDERAFDDLVDLGLTDGLLTARTLRGLVSARFR</sequence>
<dbReference type="InterPro" id="IPR002938">
    <property type="entry name" value="FAD-bd"/>
</dbReference>
<dbReference type="EMBL" id="BMNA01000002">
    <property type="protein sequence ID" value="GGL92666.1"/>
    <property type="molecule type" value="Genomic_DNA"/>
</dbReference>
<evidence type="ECO:0000259" key="1">
    <source>
        <dbReference type="Pfam" id="PF01494"/>
    </source>
</evidence>
<dbReference type="NCBIfam" id="TIGR02032">
    <property type="entry name" value="GG-red-SF"/>
    <property type="match status" value="1"/>
</dbReference>
<dbReference type="Proteomes" id="UP000655208">
    <property type="component" value="Unassembled WGS sequence"/>
</dbReference>
<reference evidence="2" key="2">
    <citation type="submission" date="2020-09" db="EMBL/GenBank/DDBJ databases">
        <authorList>
            <person name="Sun Q."/>
            <person name="Zhou Y."/>
        </authorList>
    </citation>
    <scope>NUCLEOTIDE SEQUENCE</scope>
    <source>
        <strain evidence="2">CGMCC 4.7308</strain>
    </source>
</reference>
<protein>
    <submittedName>
        <fullName evidence="2">Geranylgeranyl hydrogenase BchP</fullName>
    </submittedName>
</protein>
<feature type="domain" description="FAD-binding" evidence="1">
    <location>
        <begin position="11"/>
        <end position="174"/>
    </location>
</feature>
<dbReference type="SUPFAM" id="SSF51905">
    <property type="entry name" value="FAD/NAD(P)-binding domain"/>
    <property type="match status" value="1"/>
</dbReference>
<evidence type="ECO:0000313" key="3">
    <source>
        <dbReference type="Proteomes" id="UP000655208"/>
    </source>
</evidence>
<dbReference type="AlphaFoldDB" id="A0A917SRI2"/>